<evidence type="ECO:0000313" key="3">
    <source>
        <dbReference type="Proteomes" id="UP001497525"/>
    </source>
</evidence>
<dbReference type="AlphaFoldDB" id="A0AAV2T8X7"/>
<gene>
    <name evidence="2" type="ORF">CDAUBV1_LOCUS5691</name>
</gene>
<name>A0AAV2T8X7_CALDB</name>
<comment type="caution">
    <text evidence="2">The sequence shown here is derived from an EMBL/GenBank/DDBJ whole genome shotgun (WGS) entry which is preliminary data.</text>
</comment>
<evidence type="ECO:0000256" key="1">
    <source>
        <dbReference type="SAM" id="MobiDB-lite"/>
    </source>
</evidence>
<dbReference type="EMBL" id="CAXLJL010000145">
    <property type="protein sequence ID" value="CAL5132858.1"/>
    <property type="molecule type" value="Genomic_DNA"/>
</dbReference>
<feature type="compositionally biased region" description="Polar residues" evidence="1">
    <location>
        <begin position="327"/>
        <end position="347"/>
    </location>
</feature>
<feature type="compositionally biased region" description="Polar residues" evidence="1">
    <location>
        <begin position="309"/>
        <end position="319"/>
    </location>
</feature>
<feature type="region of interest" description="Disordered" evidence="1">
    <location>
        <begin position="309"/>
        <end position="365"/>
    </location>
</feature>
<feature type="compositionally biased region" description="Acidic residues" evidence="1">
    <location>
        <begin position="425"/>
        <end position="444"/>
    </location>
</feature>
<proteinExistence type="predicted"/>
<feature type="region of interest" description="Disordered" evidence="1">
    <location>
        <begin position="399"/>
        <end position="492"/>
    </location>
</feature>
<feature type="region of interest" description="Disordered" evidence="1">
    <location>
        <begin position="209"/>
        <end position="229"/>
    </location>
</feature>
<reference evidence="2" key="1">
    <citation type="submission" date="2024-06" db="EMBL/GenBank/DDBJ databases">
        <authorList>
            <person name="Liu X."/>
            <person name="Lenzi L."/>
            <person name="Haldenby T S."/>
            <person name="Uol C."/>
        </authorList>
    </citation>
    <scope>NUCLEOTIDE SEQUENCE</scope>
</reference>
<dbReference type="Proteomes" id="UP001497525">
    <property type="component" value="Unassembled WGS sequence"/>
</dbReference>
<protein>
    <submittedName>
        <fullName evidence="2">Uncharacterized protein</fullName>
    </submittedName>
</protein>
<accession>A0AAV2T8X7</accession>
<evidence type="ECO:0000313" key="2">
    <source>
        <dbReference type="EMBL" id="CAL5132858.1"/>
    </source>
</evidence>
<feature type="compositionally biased region" description="Polar residues" evidence="1">
    <location>
        <begin position="210"/>
        <end position="229"/>
    </location>
</feature>
<feature type="compositionally biased region" description="Basic and acidic residues" evidence="1">
    <location>
        <begin position="465"/>
        <end position="486"/>
    </location>
</feature>
<sequence length="492" mass="55279">MEISGHSLTKRAVTKITPQMDQNLEVATPSQSANLPTTAIKSSEVCRITEPPKEAVLPKIQASSPKDKDSTVAEIRRITSPLVEWLQASPCSRSSMLSARRMYQKESITLPKACAPTQGQLRLIAFPRAESHPTFHSHRLPCETQDQWCYANYMRNTLGIRLVSPNRSPRSALPYGRQVMLRKAHVVRPPSVLTTHERPPRFTGVKLRSRNTSTYPNQGKLPQSNSSPEQITISDLNHTAQSMLEKLHCSDVRQNFYLAKRNSTKIRGPQKYHCPLNSFQTMDRNVSNWMDGLVEIRQVTAQMLVPKRSTSINHSQTMEEGNKQEVNDSATRNENQVETQKQGSEFVNKSAEDSHEVDELSEQPYTDAEQLSNLDGEGVFEEQLSSSHLQLECNRLTTDESAEHETMVASSLEAEQAHSVPNEQGGEEESLPDEDADETLEEDSPPIVISNPRVEITLKDPPSSKIEDLRDDNSSENEESHTRSINDDSEQM</sequence>
<organism evidence="2 3">
    <name type="scientific">Calicophoron daubneyi</name>
    <name type="common">Rumen fluke</name>
    <name type="synonym">Paramphistomum daubneyi</name>
    <dbReference type="NCBI Taxonomy" id="300641"/>
    <lineage>
        <taxon>Eukaryota</taxon>
        <taxon>Metazoa</taxon>
        <taxon>Spiralia</taxon>
        <taxon>Lophotrochozoa</taxon>
        <taxon>Platyhelminthes</taxon>
        <taxon>Trematoda</taxon>
        <taxon>Digenea</taxon>
        <taxon>Plagiorchiida</taxon>
        <taxon>Pronocephalata</taxon>
        <taxon>Paramphistomoidea</taxon>
        <taxon>Paramphistomidae</taxon>
        <taxon>Calicophoron</taxon>
    </lineage>
</organism>